<feature type="region of interest" description="Disordered" evidence="10">
    <location>
        <begin position="1148"/>
        <end position="1175"/>
    </location>
</feature>
<dbReference type="PANTHER" id="PTHR45825">
    <property type="entry name" value="GRANULE-BOUND STARCH SYNTHASE 1, CHLOROPLASTIC/AMYLOPLASTIC"/>
    <property type="match status" value="1"/>
</dbReference>
<dbReference type="SUPFAM" id="SSF53756">
    <property type="entry name" value="UDP-Glycosyltransferase/glycogen phosphorylase"/>
    <property type="match status" value="1"/>
</dbReference>
<keyword evidence="6 9" id="KW-0808">Transferase</keyword>
<evidence type="ECO:0000256" key="7">
    <source>
        <dbReference type="ARBA" id="ARBA00023056"/>
    </source>
</evidence>
<dbReference type="EC" id="2.4.1.21" evidence="9"/>
<keyword evidence="5 9" id="KW-0328">Glycosyltransferase</keyword>
<dbReference type="Gene3D" id="3.20.110.20">
    <property type="match status" value="1"/>
</dbReference>
<feature type="binding site" evidence="9">
    <location>
        <position position="40"/>
    </location>
    <ligand>
        <name>ADP-alpha-D-glucose</name>
        <dbReference type="ChEBI" id="CHEBI:57498"/>
    </ligand>
</feature>
<dbReference type="InterPro" id="IPR004300">
    <property type="entry name" value="Glyco_hydro_57_N"/>
</dbReference>
<dbReference type="SUPFAM" id="SSF88713">
    <property type="entry name" value="Glycoside hydrolase/deacetylase"/>
    <property type="match status" value="1"/>
</dbReference>
<dbReference type="InterPro" id="IPR001296">
    <property type="entry name" value="Glyco_trans_1"/>
</dbReference>
<comment type="similarity">
    <text evidence="3">Belongs to the glycosyl hydrolase 57 family.</text>
</comment>
<evidence type="ECO:0000256" key="6">
    <source>
        <dbReference type="ARBA" id="ARBA00022679"/>
    </source>
</evidence>
<evidence type="ECO:0000259" key="11">
    <source>
        <dbReference type="Pfam" id="PF00534"/>
    </source>
</evidence>
<organism evidence="14 15">
    <name type="scientific">Cellulomonas aerilata</name>
    <dbReference type="NCBI Taxonomy" id="515326"/>
    <lineage>
        <taxon>Bacteria</taxon>
        <taxon>Bacillati</taxon>
        <taxon>Actinomycetota</taxon>
        <taxon>Actinomycetes</taxon>
        <taxon>Micrococcales</taxon>
        <taxon>Cellulomonadaceae</taxon>
        <taxon>Cellulomonas</taxon>
    </lineage>
</organism>
<evidence type="ECO:0000256" key="10">
    <source>
        <dbReference type="SAM" id="MobiDB-lite"/>
    </source>
</evidence>
<dbReference type="GO" id="GO:0005978">
    <property type="term" value="P:glycogen biosynthetic process"/>
    <property type="evidence" value="ECO:0007669"/>
    <property type="project" value="UniProtKB-UniRule"/>
</dbReference>
<accession>A0A512D919</accession>
<dbReference type="UniPathway" id="UPA00164"/>
<dbReference type="GO" id="GO:0004373">
    <property type="term" value="F:alpha-1,4-glucan glucosyltransferase (UDP-glucose donor) activity"/>
    <property type="evidence" value="ECO:0007669"/>
    <property type="project" value="InterPro"/>
</dbReference>
<feature type="domain" description="Glycoside hydrolase family 57 N-terminal" evidence="12">
    <location>
        <begin position="544"/>
        <end position="775"/>
    </location>
</feature>
<dbReference type="NCBIfam" id="TIGR02095">
    <property type="entry name" value="glgA"/>
    <property type="match status" value="1"/>
</dbReference>
<comment type="function">
    <text evidence="2 9">Synthesizes alpha-1,4-glucan chains using ADP-glucose.</text>
</comment>
<evidence type="ECO:0000256" key="9">
    <source>
        <dbReference type="HAMAP-Rule" id="MF_00484"/>
    </source>
</evidence>
<feature type="domain" description="Starch synthase catalytic" evidence="13">
    <location>
        <begin position="27"/>
        <end position="243"/>
    </location>
</feature>
<dbReference type="Pfam" id="PF00534">
    <property type="entry name" value="Glycos_transf_1"/>
    <property type="match status" value="1"/>
</dbReference>
<evidence type="ECO:0000256" key="4">
    <source>
        <dbReference type="ARBA" id="ARBA00010281"/>
    </source>
</evidence>
<comment type="caution">
    <text evidence="14">The sequence shown here is derived from an EMBL/GenBank/DDBJ whole genome shotgun (WGS) entry which is preliminary data.</text>
</comment>
<evidence type="ECO:0000256" key="3">
    <source>
        <dbReference type="ARBA" id="ARBA00006821"/>
    </source>
</evidence>
<name>A0A512D919_9CELL</name>
<dbReference type="InterPro" id="IPR013534">
    <property type="entry name" value="Starch_synth_cat_dom"/>
</dbReference>
<dbReference type="Pfam" id="PF03065">
    <property type="entry name" value="Glyco_hydro_57"/>
    <property type="match status" value="1"/>
</dbReference>
<gene>
    <name evidence="9" type="primary">glgA</name>
    <name evidence="14" type="ORF">CAE01nite_07090</name>
</gene>
<evidence type="ECO:0000259" key="13">
    <source>
        <dbReference type="Pfam" id="PF08323"/>
    </source>
</evidence>
<proteinExistence type="inferred from homology"/>
<evidence type="ECO:0000256" key="2">
    <source>
        <dbReference type="ARBA" id="ARBA00002764"/>
    </source>
</evidence>
<dbReference type="Gene3D" id="3.40.50.2000">
    <property type="entry name" value="Glycogen Phosphorylase B"/>
    <property type="match status" value="2"/>
</dbReference>
<dbReference type="RefSeq" id="WP_281285549.1">
    <property type="nucleotide sequence ID" value="NZ_BAAARM010000001.1"/>
</dbReference>
<dbReference type="CDD" id="cd03791">
    <property type="entry name" value="GT5_Glycogen_synthase_DULL1-like"/>
    <property type="match status" value="1"/>
</dbReference>
<dbReference type="EMBL" id="BJYY01000002">
    <property type="protein sequence ID" value="GEO32984.1"/>
    <property type="molecule type" value="Genomic_DNA"/>
</dbReference>
<evidence type="ECO:0000259" key="12">
    <source>
        <dbReference type="Pfam" id="PF03065"/>
    </source>
</evidence>
<feature type="compositionally biased region" description="Low complexity" evidence="10">
    <location>
        <begin position="1155"/>
        <end position="1175"/>
    </location>
</feature>
<dbReference type="InterPro" id="IPR011330">
    <property type="entry name" value="Glyco_hydro/deAcase_b/a-brl"/>
</dbReference>
<evidence type="ECO:0000256" key="8">
    <source>
        <dbReference type="ARBA" id="ARBA00023277"/>
    </source>
</evidence>
<dbReference type="GO" id="GO:0009011">
    <property type="term" value="F:alpha-1,4-glucan glucosyltransferase (ADP-glucose donor) activity"/>
    <property type="evidence" value="ECO:0007669"/>
    <property type="project" value="UniProtKB-UniRule"/>
</dbReference>
<dbReference type="HAMAP" id="MF_00484">
    <property type="entry name" value="Glycogen_synth"/>
    <property type="match status" value="1"/>
</dbReference>
<comment type="pathway">
    <text evidence="9">Glycan biosynthesis; glycogen biosynthesis.</text>
</comment>
<protein>
    <recommendedName>
        <fullName evidence="9">Glycogen synthase</fullName>
        <ecNumber evidence="9">2.4.1.21</ecNumber>
    </recommendedName>
    <alternativeName>
        <fullName evidence="9">Starch [bacterial glycogen] synthase</fullName>
    </alternativeName>
</protein>
<sequence>MGPAGGQRRLREEHVEQRVAAVGSRLRILFASAEMHPFAKVGGLADVSGALPKQLAAMGHDVTVVIPAYRGLGGEPVLELDLPFGRVTEHVVVRRLAVHGGVKVLTIGAPGWFDRSTPYGYQDHDVLPFVLFSLAVSTLAARSPRRPDVIHANDWHTGLVAQDVREGPHRDLLADVGLVFTIHNMAYQGPVGASTDELIGLSRTGSLLARGITFADQVTTVSRTHLQELLTPAYGAGLHDVLRARRDDAHGILNGVDYTDFSPESDPWLPSRYDGTFIVGKALNKAALQSAGALDPQPGRPLLAMVARLVPQKGVGLVCRAVDALVDRGAQLVVVGTGEQRYTRDLRAAAARHPGAVAFHEASDEGLARLVYAGSDLFLAPSAYEPCGLTPLIALRYGTVPVVRRTGGMAETIVDRTQDPDAGVGFTFGPRRVSALLGAVDRALTVYREPSQWQALQRRAMATDFSWERPAREYAALYAAAAAGRRRPAAVTTRRPEEPAAPRRLPVPIALVHHANQYLITDGYPDREGLTELVRGYTSVLRLHERYQVPTHLHLSGTLLEAAAWGAPQLLDLVRDLRERGLVTLVGGAYSESVLPEFDEDFARRQLREVFALHERHLGCPPQELSIFWVPERVWRTGALAPVLTDPTLPNGGFRHVLLDDRLLYPTDGRYAGSHREMFDVSDVGAPPPADASRLYRIAGGHGLHAVPISTRLRYWVPPSERTHWESLARLTRMPIAPGDDTVVVYADDMEKTAGVGPWDPAHLDGYEAFLRWLSAQPDVVPVSLPTWLAQRRHPAAVREVQDGTFLELARGWGADEDYSGWSADPAWAPYRSHLAASQAAVQAVEHAGARGSLLDLAWNHLLASGYETGWRDTTRPDRPPAPWAKALASHARSSRVLADAARWFAGSTDPSQRAELVDIDDDGEDEVVLANHHLYAVLTPQHGGRLVYLACRTDHGGALLVGNPTDDWNWQESLNRYMDQPANHPGALADHGAFDDRYRARVETTPAGVVVDLVDEEATGPMRGARKRVFLGREAALGVRYDRGDGRDEPAAPTTLHTCLSPDYATLLRHGRSALQPYDGPGWRGARTGDVCVWLAVDEAEGVAWTSPDRPDPGHGVTVAVTGCGPTFHLVLGAGPTDAATVRRRLEETRSALAGDPTDRTAPTDPTGGPRRTA</sequence>
<dbReference type="Pfam" id="PF08323">
    <property type="entry name" value="Glyco_transf_5"/>
    <property type="match status" value="1"/>
</dbReference>
<dbReference type="InterPro" id="IPR011835">
    <property type="entry name" value="GS/SS"/>
</dbReference>
<keyword evidence="7 9" id="KW-0320">Glycogen biosynthesis</keyword>
<dbReference type="AlphaFoldDB" id="A0A512D919"/>
<evidence type="ECO:0000313" key="14">
    <source>
        <dbReference type="EMBL" id="GEO32984.1"/>
    </source>
</evidence>
<comment type="similarity">
    <text evidence="4 9">Belongs to the glycosyltransferase 1 family. Bacterial/plant glycogen synthase subfamily.</text>
</comment>
<dbReference type="PANTHER" id="PTHR45825:SF11">
    <property type="entry name" value="ALPHA AMYLASE DOMAIN-CONTAINING PROTEIN"/>
    <property type="match status" value="1"/>
</dbReference>
<keyword evidence="8" id="KW-0119">Carbohydrate metabolism</keyword>
<evidence type="ECO:0000256" key="5">
    <source>
        <dbReference type="ARBA" id="ARBA00022676"/>
    </source>
</evidence>
<evidence type="ECO:0000256" key="1">
    <source>
        <dbReference type="ARBA" id="ARBA00001478"/>
    </source>
</evidence>
<reference evidence="14 15" key="1">
    <citation type="submission" date="2019-07" db="EMBL/GenBank/DDBJ databases">
        <title>Whole genome shotgun sequence of Cellulomonas aerilata NBRC 106308.</title>
        <authorList>
            <person name="Hosoyama A."/>
            <person name="Uohara A."/>
            <person name="Ohji S."/>
            <person name="Ichikawa N."/>
        </authorList>
    </citation>
    <scope>NUCLEOTIDE SEQUENCE [LARGE SCALE GENOMIC DNA]</scope>
    <source>
        <strain evidence="14 15">NBRC 106308</strain>
    </source>
</reference>
<keyword evidence="15" id="KW-1185">Reference proteome</keyword>
<evidence type="ECO:0000313" key="15">
    <source>
        <dbReference type="Proteomes" id="UP000321181"/>
    </source>
</evidence>
<comment type="catalytic activity">
    <reaction evidence="1 9">
        <text>[(1-&gt;4)-alpha-D-glucosyl](n) + ADP-alpha-D-glucose = [(1-&gt;4)-alpha-D-glucosyl](n+1) + ADP + H(+)</text>
        <dbReference type="Rhea" id="RHEA:18189"/>
        <dbReference type="Rhea" id="RHEA-COMP:9584"/>
        <dbReference type="Rhea" id="RHEA-COMP:9587"/>
        <dbReference type="ChEBI" id="CHEBI:15378"/>
        <dbReference type="ChEBI" id="CHEBI:15444"/>
        <dbReference type="ChEBI" id="CHEBI:57498"/>
        <dbReference type="ChEBI" id="CHEBI:456216"/>
        <dbReference type="EC" id="2.4.1.21"/>
    </reaction>
</comment>
<feature type="domain" description="Glycosyl transferase family 1" evidence="11">
    <location>
        <begin position="298"/>
        <end position="451"/>
    </location>
</feature>
<dbReference type="Proteomes" id="UP000321181">
    <property type="component" value="Unassembled WGS sequence"/>
</dbReference>